<comment type="subcellular location">
    <subcellularLocation>
        <location evidence="1">Secreted</location>
    </subcellularLocation>
</comment>
<evidence type="ECO:0000256" key="1">
    <source>
        <dbReference type="ARBA" id="ARBA00004613"/>
    </source>
</evidence>
<dbReference type="Proteomes" id="UP000625711">
    <property type="component" value="Unassembled WGS sequence"/>
</dbReference>
<dbReference type="EMBL" id="JAACXV010000032">
    <property type="protein sequence ID" value="KAF7286248.1"/>
    <property type="molecule type" value="Genomic_DNA"/>
</dbReference>
<proteinExistence type="inferred from homology"/>
<evidence type="ECO:0000256" key="4">
    <source>
        <dbReference type="ARBA" id="ARBA00022525"/>
    </source>
</evidence>
<evidence type="ECO:0000259" key="12">
    <source>
        <dbReference type="Pfam" id="PF23541"/>
    </source>
</evidence>
<reference evidence="13" key="1">
    <citation type="submission" date="2020-08" db="EMBL/GenBank/DDBJ databases">
        <title>Genome sequencing and assembly of the red palm weevil Rhynchophorus ferrugineus.</title>
        <authorList>
            <person name="Dias G.B."/>
            <person name="Bergman C.M."/>
            <person name="Manee M."/>
        </authorList>
    </citation>
    <scope>NUCLEOTIDE SEQUENCE</scope>
    <source>
        <strain evidence="13">AA-2017</strain>
        <tissue evidence="13">Whole larva</tissue>
    </source>
</reference>
<gene>
    <name evidence="13" type="ORF">GWI33_006545</name>
</gene>
<dbReference type="Pfam" id="PF05428">
    <property type="entry name" value="CRF-BP_N"/>
    <property type="match status" value="1"/>
</dbReference>
<dbReference type="PANTHER" id="PTHR10278:SF0">
    <property type="entry name" value="CORTICOTROPIN-RELEASING FACTOR-BINDING PROTEIN"/>
    <property type="match status" value="1"/>
</dbReference>
<dbReference type="InterPro" id="IPR056177">
    <property type="entry name" value="CRF-BP_N"/>
</dbReference>
<dbReference type="Pfam" id="PF23541">
    <property type="entry name" value="CRF-BP_C"/>
    <property type="match status" value="1"/>
</dbReference>
<dbReference type="InterPro" id="IPR056178">
    <property type="entry name" value="CRF-BP_C"/>
</dbReference>
<evidence type="ECO:0000256" key="3">
    <source>
        <dbReference type="ARBA" id="ARBA00015713"/>
    </source>
</evidence>
<name>A0A834IWE1_RHYFE</name>
<dbReference type="AlphaFoldDB" id="A0A834IWE1"/>
<comment type="caution">
    <text evidence="13">The sequence shown here is derived from an EMBL/GenBank/DDBJ whole genome shotgun (WGS) entry which is preliminary data.</text>
</comment>
<accession>A0A834IWE1</accession>
<keyword evidence="4" id="KW-0964">Secreted</keyword>
<dbReference type="PANTHER" id="PTHR10278">
    <property type="entry name" value="CORTICOTROPIN-RELEASING FACTOR-BINDING PROTEIN"/>
    <property type="match status" value="1"/>
</dbReference>
<evidence type="ECO:0000256" key="8">
    <source>
        <dbReference type="ARBA" id="ARBA00024997"/>
    </source>
</evidence>
<feature type="domain" description="Corticotropin-releasing factor binding protein C-terminal" evidence="12">
    <location>
        <begin position="209"/>
        <end position="338"/>
    </location>
</feature>
<evidence type="ECO:0000256" key="9">
    <source>
        <dbReference type="ARBA" id="ARBA00033162"/>
    </source>
</evidence>
<feature type="chain" id="PRO_5033058130" description="Corticotropin-releasing factor-binding protein" evidence="10">
    <location>
        <begin position="25"/>
        <end position="356"/>
    </location>
</feature>
<feature type="signal peptide" evidence="10">
    <location>
        <begin position="1"/>
        <end position="24"/>
    </location>
</feature>
<comment type="similarity">
    <text evidence="2">Belongs to the CRF-binding protein family.</text>
</comment>
<feature type="domain" description="Corticotropin-releasing factor binding protein N-terminal" evidence="11">
    <location>
        <begin position="73"/>
        <end position="195"/>
    </location>
</feature>
<keyword evidence="14" id="KW-1185">Reference proteome</keyword>
<evidence type="ECO:0000259" key="11">
    <source>
        <dbReference type="Pfam" id="PF05428"/>
    </source>
</evidence>
<dbReference type="InterPro" id="IPR035914">
    <property type="entry name" value="Sperma_CUB_dom_sf"/>
</dbReference>
<keyword evidence="7" id="KW-0325">Glycoprotein</keyword>
<evidence type="ECO:0000256" key="6">
    <source>
        <dbReference type="ARBA" id="ARBA00023157"/>
    </source>
</evidence>
<keyword evidence="6" id="KW-1015">Disulfide bond</keyword>
<keyword evidence="5 10" id="KW-0732">Signal</keyword>
<evidence type="ECO:0000256" key="5">
    <source>
        <dbReference type="ARBA" id="ARBA00022729"/>
    </source>
</evidence>
<evidence type="ECO:0000256" key="10">
    <source>
        <dbReference type="SAM" id="SignalP"/>
    </source>
</evidence>
<evidence type="ECO:0000313" key="14">
    <source>
        <dbReference type="Proteomes" id="UP000625711"/>
    </source>
</evidence>
<comment type="function">
    <text evidence="8">Binds CRF and inactivates it. May prevent inappropriate pituitary-adrenal stimulation in pregnancy.</text>
</comment>
<dbReference type="OrthoDB" id="10056927at2759"/>
<dbReference type="InterPro" id="IPR008435">
    <property type="entry name" value="CRF-bd"/>
</dbReference>
<dbReference type="GO" id="GO:0051424">
    <property type="term" value="F:corticotropin-releasing hormone binding"/>
    <property type="evidence" value="ECO:0007669"/>
    <property type="project" value="InterPro"/>
</dbReference>
<dbReference type="GO" id="GO:0009755">
    <property type="term" value="P:hormone-mediated signaling pathway"/>
    <property type="evidence" value="ECO:0007669"/>
    <property type="project" value="TreeGrafter"/>
</dbReference>
<organism evidence="13 14">
    <name type="scientific">Rhynchophorus ferrugineus</name>
    <name type="common">Red palm weevil</name>
    <name type="synonym">Curculio ferrugineus</name>
    <dbReference type="NCBI Taxonomy" id="354439"/>
    <lineage>
        <taxon>Eukaryota</taxon>
        <taxon>Metazoa</taxon>
        <taxon>Ecdysozoa</taxon>
        <taxon>Arthropoda</taxon>
        <taxon>Hexapoda</taxon>
        <taxon>Insecta</taxon>
        <taxon>Pterygota</taxon>
        <taxon>Neoptera</taxon>
        <taxon>Endopterygota</taxon>
        <taxon>Coleoptera</taxon>
        <taxon>Polyphaga</taxon>
        <taxon>Cucujiformia</taxon>
        <taxon>Curculionidae</taxon>
        <taxon>Dryophthorinae</taxon>
        <taxon>Rhynchophorus</taxon>
    </lineage>
</organism>
<dbReference type="GO" id="GO:0005615">
    <property type="term" value="C:extracellular space"/>
    <property type="evidence" value="ECO:0007669"/>
    <property type="project" value="TreeGrafter"/>
</dbReference>
<sequence length="356" mass="39529">MTLASSLLLRWSFAVVLVVSVVSGRPDGWLKLLPFAPAKGVNFRPYSNVRLQPETIADDFLSSPSRSKRDPAHRVDECIFMTLEEGEFFIKPGTRQPGETCGIYIAADPDQNVEIRFNYLDVPCDDGGLVVVVDGWELKGEVFPNAADHPKGFKSRFSDFCGRRKIKQALLSSQNVALIQYRMPSRAASFSFTVRFVKNPTPCNILLQPDETYTLRNYDRRSNCSLSSLFPAAVNILDINVGVTPSRNRGLEFETGVIHKVRPECLKRGLDDYIQVGGSNGLNNLNMDIADTLCGLSSKPVNHVDYIGCGTTSVRLVSSGAYDNSVTINFRKLTENDINAYMSVICIPEDLDLEEK</sequence>
<dbReference type="SUPFAM" id="SSF49854">
    <property type="entry name" value="Spermadhesin, CUB domain"/>
    <property type="match status" value="1"/>
</dbReference>
<evidence type="ECO:0000256" key="2">
    <source>
        <dbReference type="ARBA" id="ARBA00008313"/>
    </source>
</evidence>
<dbReference type="Gene3D" id="2.60.120.290">
    <property type="entry name" value="Spermadhesin, CUB domain"/>
    <property type="match status" value="1"/>
</dbReference>
<dbReference type="GO" id="GO:0051460">
    <property type="term" value="P:negative regulation of corticotropin secretion"/>
    <property type="evidence" value="ECO:0007669"/>
    <property type="project" value="TreeGrafter"/>
</dbReference>
<evidence type="ECO:0000313" key="13">
    <source>
        <dbReference type="EMBL" id="KAF7286248.1"/>
    </source>
</evidence>
<evidence type="ECO:0000256" key="7">
    <source>
        <dbReference type="ARBA" id="ARBA00023180"/>
    </source>
</evidence>
<protein>
    <recommendedName>
        <fullName evidence="3">Corticotropin-releasing factor-binding protein</fullName>
    </recommendedName>
    <alternativeName>
        <fullName evidence="9">Corticotropin-releasing hormone-binding protein</fullName>
    </alternativeName>
</protein>